<feature type="transmembrane region" description="Helical" evidence="1">
    <location>
        <begin position="261"/>
        <end position="282"/>
    </location>
</feature>
<dbReference type="Gene3D" id="1.20.1250.20">
    <property type="entry name" value="MFS general substrate transporter like domains"/>
    <property type="match status" value="2"/>
</dbReference>
<name>A0A939KNV4_9MICC</name>
<dbReference type="AlphaFoldDB" id="A0A939KNV4"/>
<feature type="transmembrane region" description="Helical" evidence="1">
    <location>
        <begin position="221"/>
        <end position="238"/>
    </location>
</feature>
<keyword evidence="3" id="KW-1185">Reference proteome</keyword>
<proteinExistence type="predicted"/>
<comment type="caution">
    <text evidence="2">The sequence shown here is derived from an EMBL/GenBank/DDBJ whole genome shotgun (WGS) entry which is preliminary data.</text>
</comment>
<evidence type="ECO:0000256" key="1">
    <source>
        <dbReference type="SAM" id="Phobius"/>
    </source>
</evidence>
<sequence>MSKTSPSLDSGGRVPLTFSRGISTFGIGVVGFMAANLVPLMIIALMDGHGLSPTAAGTIMTACLLSSAASCLLTSRWTALTGRYVVARAGLLLAAAGFGAAALIPSTPVAIVGIILGGLGGGGAVSAGGAALAALRNPNRVSGISGLANRAVVTVVLALIPLFGTGMLSAFGFLACLALAAFFSAGWLPVAEAMPARNVPAARETGGRPDVGRSPAAPRRLTLAGFTLLACFALWALGEDSLWAVAGSMGTAQAGVGEQELGLVLSASTAGGLVAGAAMTYVGNRLGRTVPLAALLVLGGVLKLAAGLATDPTWYMVSVIAWNTVYAIAFMYVVAVASALDASGRWSAPLLGVYLIGSAFSPLFGTLIAETLGYVPLAVILAGFSFVLLVPFAVIARLSTRVEREASVSQSPGFNHAAIA</sequence>
<dbReference type="Proteomes" id="UP000664164">
    <property type="component" value="Unassembled WGS sequence"/>
</dbReference>
<feature type="transmembrane region" description="Helical" evidence="1">
    <location>
        <begin position="289"/>
        <end position="308"/>
    </location>
</feature>
<evidence type="ECO:0000313" key="3">
    <source>
        <dbReference type="Proteomes" id="UP000664164"/>
    </source>
</evidence>
<feature type="transmembrane region" description="Helical" evidence="1">
    <location>
        <begin position="348"/>
        <end position="368"/>
    </location>
</feature>
<dbReference type="Pfam" id="PF07690">
    <property type="entry name" value="MFS_1"/>
    <property type="match status" value="1"/>
</dbReference>
<protein>
    <submittedName>
        <fullName evidence="2">MFS transporter</fullName>
    </submittedName>
</protein>
<feature type="transmembrane region" description="Helical" evidence="1">
    <location>
        <begin position="51"/>
        <end position="73"/>
    </location>
</feature>
<keyword evidence="1" id="KW-0812">Transmembrane</keyword>
<feature type="transmembrane region" description="Helical" evidence="1">
    <location>
        <begin position="170"/>
        <end position="190"/>
    </location>
</feature>
<feature type="transmembrane region" description="Helical" evidence="1">
    <location>
        <begin position="85"/>
        <end position="104"/>
    </location>
</feature>
<evidence type="ECO:0000313" key="2">
    <source>
        <dbReference type="EMBL" id="MBO1269686.1"/>
    </source>
</evidence>
<dbReference type="GO" id="GO:0022857">
    <property type="term" value="F:transmembrane transporter activity"/>
    <property type="evidence" value="ECO:0007669"/>
    <property type="project" value="InterPro"/>
</dbReference>
<keyword evidence="1" id="KW-0472">Membrane</keyword>
<feature type="transmembrane region" description="Helical" evidence="1">
    <location>
        <begin position="21"/>
        <end position="45"/>
    </location>
</feature>
<dbReference type="InterPro" id="IPR036259">
    <property type="entry name" value="MFS_trans_sf"/>
</dbReference>
<dbReference type="EMBL" id="JAFNLL010000054">
    <property type="protein sequence ID" value="MBO1269686.1"/>
    <property type="molecule type" value="Genomic_DNA"/>
</dbReference>
<keyword evidence="1" id="KW-1133">Transmembrane helix</keyword>
<dbReference type="SUPFAM" id="SSF103473">
    <property type="entry name" value="MFS general substrate transporter"/>
    <property type="match status" value="1"/>
</dbReference>
<feature type="transmembrane region" description="Helical" evidence="1">
    <location>
        <begin position="314"/>
        <end position="336"/>
    </location>
</feature>
<dbReference type="InterPro" id="IPR011701">
    <property type="entry name" value="MFS"/>
</dbReference>
<accession>A0A939KNV4</accession>
<feature type="transmembrane region" description="Helical" evidence="1">
    <location>
        <begin position="110"/>
        <end position="135"/>
    </location>
</feature>
<reference evidence="2" key="1">
    <citation type="submission" date="2021-03" db="EMBL/GenBank/DDBJ databases">
        <title>A new species, PO-11, isolated from a karst cave deposit.</title>
        <authorList>
            <person name="Zhaoxiaoyong W."/>
        </authorList>
    </citation>
    <scope>NUCLEOTIDE SEQUENCE</scope>
    <source>
        <strain evidence="2">PO-11</strain>
    </source>
</reference>
<gene>
    <name evidence="2" type="ORF">J1902_17245</name>
</gene>
<feature type="transmembrane region" description="Helical" evidence="1">
    <location>
        <begin position="374"/>
        <end position="395"/>
    </location>
</feature>
<organism evidence="2 3">
    <name type="scientific">Arthrobacter cavernae</name>
    <dbReference type="NCBI Taxonomy" id="2817681"/>
    <lineage>
        <taxon>Bacteria</taxon>
        <taxon>Bacillati</taxon>
        <taxon>Actinomycetota</taxon>
        <taxon>Actinomycetes</taxon>
        <taxon>Micrococcales</taxon>
        <taxon>Micrococcaceae</taxon>
        <taxon>Arthrobacter</taxon>
    </lineage>
</organism>
<feature type="transmembrane region" description="Helical" evidence="1">
    <location>
        <begin position="147"/>
        <end position="164"/>
    </location>
</feature>
<dbReference type="RefSeq" id="WP_207617566.1">
    <property type="nucleotide sequence ID" value="NZ_JAFNLL010000054.1"/>
</dbReference>